<organism evidence="1">
    <name type="scientific">Spironucleus salmonicida</name>
    <dbReference type="NCBI Taxonomy" id="348837"/>
    <lineage>
        <taxon>Eukaryota</taxon>
        <taxon>Metamonada</taxon>
        <taxon>Diplomonadida</taxon>
        <taxon>Hexamitidae</taxon>
        <taxon>Hexamitinae</taxon>
        <taxon>Spironucleus</taxon>
    </lineage>
</organism>
<sequence>MSQELVRIDFLRKQVEQLYKKQSLDEIKHNIREILGNYERNNTLQQLKLTDLNKEVNVFIGQEDYKKNRFTRLFDDFSGKEELIEQNLQEFEIKDFDINNIEDLQLQADLLDVDADIDTQLRKTGDIQEDQFE</sequence>
<dbReference type="VEuPathDB" id="GiardiaDB:SS50377_27007"/>
<name>V6M2N4_9EUKA</name>
<protein>
    <submittedName>
        <fullName evidence="1">Uncharacterized protein</fullName>
    </submittedName>
</protein>
<dbReference type="Proteomes" id="UP000018208">
    <property type="component" value="Unassembled WGS sequence"/>
</dbReference>
<dbReference type="AlphaFoldDB" id="V6M2N4"/>
<keyword evidence="3" id="KW-1185">Reference proteome</keyword>
<evidence type="ECO:0000313" key="1">
    <source>
        <dbReference type="EMBL" id="EST47519.1"/>
    </source>
</evidence>
<reference evidence="1 2" key="1">
    <citation type="journal article" date="2014" name="PLoS Genet.">
        <title>The Genome of Spironucleus salmonicida Highlights a Fish Pathogen Adapted to Fluctuating Environments.</title>
        <authorList>
            <person name="Xu F."/>
            <person name="Jerlstrom-Hultqvist J."/>
            <person name="Einarsson E."/>
            <person name="Astvaldsson A."/>
            <person name="Svard S.G."/>
            <person name="Andersson J.O."/>
        </authorList>
    </citation>
    <scope>NUCLEOTIDE SEQUENCE</scope>
    <source>
        <strain evidence="2">ATCC 50377</strain>
    </source>
</reference>
<gene>
    <name evidence="1" type="ORF">SS50377_12504</name>
    <name evidence="2" type="ORF">SS50377_27007</name>
</gene>
<dbReference type="EMBL" id="AUWU02000007">
    <property type="protein sequence ID" value="KAH0570721.1"/>
    <property type="molecule type" value="Genomic_DNA"/>
</dbReference>
<reference evidence="2" key="2">
    <citation type="submission" date="2020-12" db="EMBL/GenBank/DDBJ databases">
        <title>New Spironucleus salmonicida genome in near-complete chromosomes.</title>
        <authorList>
            <person name="Xu F."/>
            <person name="Kurt Z."/>
            <person name="Jimenez-Gonzalez A."/>
            <person name="Astvaldsson A."/>
            <person name="Andersson J.O."/>
            <person name="Svard S.G."/>
        </authorList>
    </citation>
    <scope>NUCLEOTIDE SEQUENCE</scope>
    <source>
        <strain evidence="2">ATCC 50377</strain>
    </source>
</reference>
<proteinExistence type="predicted"/>
<accession>V6M2N4</accession>
<evidence type="ECO:0000313" key="3">
    <source>
        <dbReference type="Proteomes" id="UP000018208"/>
    </source>
</evidence>
<dbReference type="EMBL" id="KI546040">
    <property type="protein sequence ID" value="EST47519.1"/>
    <property type="molecule type" value="Genomic_DNA"/>
</dbReference>
<evidence type="ECO:0000313" key="2">
    <source>
        <dbReference type="EMBL" id="KAH0570721.1"/>
    </source>
</evidence>